<name>A0A8V8TKX3_HUMAN</name>
<evidence type="ECO:0000313" key="2">
    <source>
        <dbReference type="Ensembl" id="ENSP00000513026.1"/>
    </source>
</evidence>
<reference evidence="2" key="4">
    <citation type="submission" date="2025-08" db="UniProtKB">
        <authorList>
            <consortium name="Ensembl"/>
        </authorList>
    </citation>
    <scope>IDENTIFICATION</scope>
</reference>
<reference evidence="2 3" key="3">
    <citation type="journal article" date="2006" name="Nature">
        <title>The DNA sequence and biological annotation of human chromosome 1.</title>
        <authorList>
            <person name="Gregory S.G."/>
            <person name="Barlow K.F."/>
            <person name="McLay K.E."/>
            <person name="Kaul R."/>
            <person name="Swarbreck D."/>
            <person name="Dunham A."/>
            <person name="Scott C.E."/>
            <person name="Howe K.L."/>
            <person name="Woodfine K."/>
            <person name="Spencer C.C."/>
            <person name="Jones M.C."/>
            <person name="Gillson C."/>
            <person name="Searle S."/>
            <person name="Zhou Y."/>
            <person name="Kokocinski F."/>
            <person name="McDonald L."/>
            <person name="Evans R."/>
            <person name="Phillips K."/>
            <person name="Atkinson A."/>
            <person name="Cooper R."/>
            <person name="Jones C."/>
            <person name="Hall R.E."/>
            <person name="Andrews T.D."/>
            <person name="Lloyd C."/>
            <person name="Ainscough R."/>
            <person name="Almeida J.P."/>
            <person name="Ambrose K.D."/>
            <person name="Anderson F."/>
            <person name="Andrew R.W."/>
            <person name="Ashwell R.I."/>
            <person name="Aubin K."/>
            <person name="Babbage A.K."/>
            <person name="Bagguley C.L."/>
            <person name="Bailey J."/>
            <person name="Beasley H."/>
            <person name="Bethel G."/>
            <person name="Bird C.P."/>
            <person name="Bray-Allen S."/>
            <person name="Brown J.Y."/>
            <person name="Brown A.J."/>
            <person name="Buckley D."/>
            <person name="Burton J."/>
            <person name="Bye J."/>
            <person name="Carder C."/>
            <person name="Chapman J.C."/>
            <person name="Clark S.Y."/>
            <person name="Clarke G."/>
            <person name="Clee C."/>
            <person name="Cobley V."/>
            <person name="Collier R.E."/>
            <person name="Corby N."/>
            <person name="Coville G.J."/>
            <person name="Davies J."/>
            <person name="Deadman R."/>
            <person name="Dunn M."/>
            <person name="Earthrowl M."/>
            <person name="Ellington A.G."/>
            <person name="Errington H."/>
            <person name="Frankish A."/>
            <person name="Frankland J."/>
            <person name="French L."/>
            <person name="Garner P."/>
            <person name="Garnett J."/>
            <person name="Gay L."/>
            <person name="Ghori M.R."/>
            <person name="Gibson R."/>
            <person name="Gilby L.M."/>
            <person name="Gillett W."/>
            <person name="Glithero R.J."/>
            <person name="Grafham D.V."/>
            <person name="Griffiths C."/>
            <person name="Griffiths-Jones S."/>
            <person name="Grocock R."/>
            <person name="Hammond S."/>
            <person name="Harrison E.S."/>
            <person name="Hart E."/>
            <person name="Haugen E."/>
            <person name="Heath P.D."/>
            <person name="Holmes S."/>
            <person name="Holt K."/>
            <person name="Howden P.J."/>
            <person name="Hunt A.R."/>
            <person name="Hunt S.E."/>
            <person name="Hunter G."/>
            <person name="Isherwood J."/>
            <person name="James R."/>
            <person name="Johnson C."/>
            <person name="Johnson D."/>
            <person name="Joy A."/>
            <person name="Kay M."/>
            <person name="Kershaw J.K."/>
            <person name="Kibukawa M."/>
            <person name="Kimberley A.M."/>
            <person name="King A."/>
            <person name="Knights A.J."/>
            <person name="Lad H."/>
            <person name="Laird G."/>
            <person name="Lawlor S."/>
            <person name="Leongamornlert D.A."/>
            <person name="Lloyd D.M."/>
            <person name="Loveland J."/>
            <person name="Lovell J."/>
            <person name="Lush M.J."/>
            <person name="Lyne R."/>
            <person name="Martin S."/>
            <person name="Mashreghi-Mohammadi M."/>
            <person name="Matthews L."/>
            <person name="Matthews N.S."/>
            <person name="McLaren S."/>
            <person name="Milne S."/>
            <person name="Mistry S."/>
            <person name="Moore M.J."/>
            <person name="Nickerson T."/>
            <person name="O'Dell C.N."/>
            <person name="Oliver K."/>
            <person name="Palmeiri A."/>
            <person name="Palmer S.A."/>
            <person name="Parker A."/>
            <person name="Patel D."/>
            <person name="Pearce A.V."/>
            <person name="Peck A.I."/>
            <person name="Pelan S."/>
            <person name="Phelps K."/>
            <person name="Phillimore B.J."/>
            <person name="Plumb R."/>
            <person name="Rajan J."/>
            <person name="Raymond C."/>
            <person name="Rouse G."/>
            <person name="Saenphimmachak C."/>
            <person name="Sehra H.K."/>
            <person name="Sheridan E."/>
            <person name="Shownkeen R."/>
            <person name="Sims S."/>
            <person name="Skuce C.D."/>
            <person name="Smith M."/>
            <person name="Steward C."/>
            <person name="Subramanian S."/>
            <person name="Sycamore N."/>
            <person name="Tracey A."/>
            <person name="Tromans A."/>
            <person name="Van Helmond Z."/>
            <person name="Wall M."/>
            <person name="Wallis J.M."/>
            <person name="White S."/>
            <person name="Whitehead S.L."/>
            <person name="Wilkinson J.E."/>
            <person name="Willey D.L."/>
            <person name="Williams H."/>
            <person name="Wilming L."/>
            <person name="Wray P.W."/>
            <person name="Wu Z."/>
            <person name="Coulson A."/>
            <person name="Vaudin M."/>
            <person name="Sulston J.E."/>
            <person name="Durbin R."/>
            <person name="Hubbard T."/>
            <person name="Wooster R."/>
            <person name="Dunham I."/>
            <person name="Carter N.P."/>
            <person name="McVean G."/>
            <person name="Ross M.T."/>
            <person name="Harrow J."/>
            <person name="Olson M.V."/>
            <person name="Beck S."/>
            <person name="Rogers J."/>
            <person name="Bentley D.R."/>
            <person name="Banerjee R."/>
            <person name="Bryant S.P."/>
            <person name="Burford D.C."/>
            <person name="Burrill W.D."/>
            <person name="Clegg S.M."/>
            <person name="Dhami P."/>
            <person name="Dovey O."/>
            <person name="Faulkner L.M."/>
            <person name="Gribble S.M."/>
            <person name="Langford C.F."/>
            <person name="Pandian R.D."/>
            <person name="Porter K.M."/>
            <person name="Prigmore E."/>
        </authorList>
    </citation>
    <scope>NUCLEOTIDE SEQUENCE [LARGE SCALE GENOMIC DNA]</scope>
</reference>
<dbReference type="AlphaFoldDB" id="A0A8V8TKX3"/>
<dbReference type="GeneTree" id="ENSGT00940000161163"/>
<reference evidence="2 3" key="2">
    <citation type="journal article" date="2004" name="Nature">
        <title>Finishing the euchromatic sequence of the human genome.</title>
        <authorList>
            <consortium name="International Human Genome Sequencing Consortium"/>
        </authorList>
    </citation>
    <scope>NUCLEOTIDE SEQUENCE [LARGE SCALE GENOMIC DNA]</scope>
</reference>
<sequence>MGCGCSSHPEDDWMENIDVCENCHYPIVPLDGKGTLLIRNGSEVRDPLVTYEGSNPPASPLQGAASGGRRSP</sequence>
<keyword evidence="3" id="KW-1185">Reference proteome</keyword>
<dbReference type="OpenTargets" id="ENSG00000182866"/>
<reference evidence="2" key="5">
    <citation type="submission" date="2025-09" db="UniProtKB">
        <authorList>
            <consortium name="Ensembl"/>
        </authorList>
    </citation>
    <scope>IDENTIFICATION</scope>
</reference>
<dbReference type="Ensembl" id="ENST00000696990.1">
    <property type="protein sequence ID" value="ENSP00000513026.1"/>
    <property type="gene ID" value="ENSG00000182866.19"/>
</dbReference>
<reference evidence="2 3" key="1">
    <citation type="journal article" date="2001" name="Nature">
        <title>Initial sequencing and analysis of the human genome.</title>
        <authorList>
            <consortium name="International Human Genome Sequencing Consortium"/>
            <person name="Lander E.S."/>
            <person name="Linton L.M."/>
            <person name="Birren B."/>
            <person name="Nusbaum C."/>
            <person name="Zody M.C."/>
            <person name="Baldwin J."/>
            <person name="Devon K."/>
            <person name="Dewar K."/>
            <person name="Doyle M."/>
            <person name="FitzHugh W."/>
            <person name="Funke R."/>
            <person name="Gage D."/>
            <person name="Harris K."/>
            <person name="Heaford A."/>
            <person name="Howland J."/>
            <person name="Kann L."/>
            <person name="Lehoczky J."/>
            <person name="LeVine R."/>
            <person name="McEwan P."/>
            <person name="McKernan K."/>
            <person name="Meldrim J."/>
            <person name="Mesirov J.P."/>
            <person name="Miranda C."/>
            <person name="Morris W."/>
            <person name="Naylor J."/>
            <person name="Raymond C."/>
            <person name="Rosetti M."/>
            <person name="Santos R."/>
            <person name="Sheridan A."/>
            <person name="Sougnez C."/>
            <person name="Stange-Thomann N."/>
            <person name="Stojanovic N."/>
            <person name="Subramanian A."/>
            <person name="Wyman D."/>
            <person name="Rogers J."/>
            <person name="Sulston J."/>
            <person name="Ainscough R."/>
            <person name="Beck S."/>
            <person name="Bentley D."/>
            <person name="Burton J."/>
            <person name="Clee C."/>
            <person name="Carter N."/>
            <person name="Coulson A."/>
            <person name="Deadman R."/>
            <person name="Deloukas P."/>
            <person name="Dunham A."/>
            <person name="Dunham I."/>
            <person name="Durbin R."/>
            <person name="French L."/>
            <person name="Grafham D."/>
            <person name="Gregory S."/>
            <person name="Hubbard T."/>
            <person name="Humphray S."/>
            <person name="Hunt A."/>
            <person name="Jones M."/>
            <person name="Lloyd C."/>
            <person name="McMurray A."/>
            <person name="Matthews L."/>
            <person name="Mercer S."/>
            <person name="Milne S."/>
            <person name="Mullikin J.C."/>
            <person name="Mungall A."/>
            <person name="Plumb R."/>
            <person name="Ross M."/>
            <person name="Shownkeen R."/>
            <person name="Sims S."/>
            <person name="Waterston R.H."/>
            <person name="Wilson R.K."/>
            <person name="Hillier L.W."/>
            <person name="McPherson J.D."/>
            <person name="Marra M.A."/>
            <person name="Mardis E.R."/>
            <person name="Fulton L.A."/>
            <person name="Chinwalla A.T."/>
            <person name="Pepin K.H."/>
            <person name="Gish W.R."/>
            <person name="Chissoe S.L."/>
            <person name="Wendl M.C."/>
            <person name="Delehaunty K.D."/>
            <person name="Miner T.L."/>
            <person name="Delehaunty A."/>
            <person name="Kramer J.B."/>
            <person name="Cook L.L."/>
            <person name="Fulton R.S."/>
            <person name="Johnson D.L."/>
            <person name="Minx P.J."/>
            <person name="Clifton S.W."/>
            <person name="Hawkins T."/>
            <person name="Branscomb E."/>
            <person name="Predki P."/>
            <person name="Richardson P."/>
            <person name="Wenning S."/>
            <person name="Slezak T."/>
            <person name="Doggett N."/>
            <person name="Cheng J.F."/>
            <person name="Olsen A."/>
            <person name="Lucas S."/>
            <person name="Elkin C."/>
            <person name="Uberbacher E."/>
            <person name="Frazier M."/>
            <person name="Gibbs R.A."/>
            <person name="Muzny D.M."/>
            <person name="Scherer S.E."/>
            <person name="Bouck J.B."/>
            <person name="Sodergren E.J."/>
            <person name="Worley K.C."/>
            <person name="Rives C.M."/>
            <person name="Gorrell J.H."/>
            <person name="Metzker M.L."/>
            <person name="Naylor S.L."/>
            <person name="Kucherlapati R.S."/>
            <person name="Nelson D.L."/>
            <person name="Weinstock G.M."/>
            <person name="Sakaki Y."/>
            <person name="Fujiyama A."/>
            <person name="Hattori M."/>
            <person name="Yada T."/>
            <person name="Toyoda A."/>
            <person name="Itoh T."/>
            <person name="Kawagoe C."/>
            <person name="Watanabe H."/>
            <person name="Totoki Y."/>
            <person name="Taylor T."/>
            <person name="Weissenbach J."/>
            <person name="Heilig R."/>
            <person name="Saurin W."/>
            <person name="Artiguenave F."/>
            <person name="Brottier P."/>
            <person name="Bruls T."/>
            <person name="Pelletier E."/>
            <person name="Robert C."/>
            <person name="Wincker P."/>
            <person name="Smith D.R."/>
            <person name="Doucette-Stamm L."/>
            <person name="Rubenfield M."/>
            <person name="Weinstock K."/>
            <person name="Lee H.M."/>
            <person name="Dubois J."/>
            <person name="Rosenthal A."/>
            <person name="Platzer M."/>
            <person name="Nyakatura G."/>
            <person name="Taudien S."/>
            <person name="Rump A."/>
            <person name="Yang H."/>
            <person name="Yu J."/>
            <person name="Wang J."/>
            <person name="Huang G."/>
            <person name="Gu J."/>
            <person name="Hood L."/>
            <person name="Rowen L."/>
            <person name="Madan A."/>
            <person name="Qin S."/>
            <person name="Davis R.W."/>
            <person name="Federspiel N.A."/>
            <person name="Abola A.P."/>
            <person name="Proctor M.J."/>
            <person name="Myers R.M."/>
            <person name="Schmutz J."/>
            <person name="Dickson M."/>
            <person name="Grimwood J."/>
            <person name="Cox D.R."/>
            <person name="Olson M.V."/>
            <person name="Kaul R."/>
            <person name="Raymond C."/>
            <person name="Shimizu N."/>
            <person name="Kawasaki K."/>
            <person name="Minoshima S."/>
            <person name="Evans G.A."/>
            <person name="Athanasiou M."/>
            <person name="Schultz R."/>
            <person name="Roe B.A."/>
            <person name="Chen F."/>
            <person name="Pan H."/>
            <person name="Ramser J."/>
            <person name="Lehrach H."/>
            <person name="Reinhardt R."/>
            <person name="McCombie W.R."/>
            <person name="de la Bastide M."/>
            <person name="Dedhia N."/>
            <person name="Blocker H."/>
            <person name="Hornischer K."/>
            <person name="Nordsiek G."/>
            <person name="Agarwala R."/>
            <person name="Aravind L."/>
            <person name="Bailey J.A."/>
            <person name="Bateman A."/>
            <person name="Batzoglou S."/>
            <person name="Birney E."/>
            <person name="Bork P."/>
            <person name="Brown D.G."/>
            <person name="Burge C.B."/>
            <person name="Cerutti L."/>
            <person name="Chen H.C."/>
            <person name="Church D."/>
            <person name="Clamp M."/>
            <person name="Copley R.R."/>
            <person name="Doerks T."/>
            <person name="Eddy S.R."/>
            <person name="Eichler E.E."/>
            <person name="Furey T.S."/>
            <person name="Galagan J."/>
            <person name="Gilbert J.G."/>
            <person name="Harmon C."/>
            <person name="Hayashizaki Y."/>
            <person name="Haussler D."/>
            <person name="Hermjakob H."/>
            <person name="Hokamp K."/>
            <person name="Jang W."/>
            <person name="Johnson L.S."/>
            <person name="Jones T.A."/>
            <person name="Kasif S."/>
            <person name="Kaspryzk A."/>
            <person name="Kennedy S."/>
            <person name="Kent W.J."/>
            <person name="Kitts P."/>
            <person name="Koonin E.V."/>
            <person name="Korf I."/>
            <person name="Kulp D."/>
            <person name="Lancet D."/>
            <person name="Lowe T.M."/>
            <person name="McLysaght A."/>
            <person name="Mikkelsen T."/>
            <person name="Moran J.V."/>
            <person name="Mulder N."/>
            <person name="Pollara V.J."/>
            <person name="Ponting C.P."/>
            <person name="Schuler G."/>
            <person name="Schultz J."/>
            <person name="Slater G."/>
            <person name="Smit A.F."/>
            <person name="Stupka E."/>
            <person name="Szustakowski J."/>
            <person name="Thierry-Mieg D."/>
            <person name="Thierry-Mieg J."/>
            <person name="Wagner L."/>
            <person name="Wallis J."/>
            <person name="Wheeler R."/>
            <person name="Williams A."/>
            <person name="Wolf Y.I."/>
            <person name="Wolfe K.H."/>
            <person name="Yang S.P."/>
            <person name="Yeh R.F."/>
            <person name="Collins F."/>
            <person name="Guyer M.S."/>
            <person name="Peterson J."/>
            <person name="Felsenfeld A."/>
            <person name="Wetterstrand K.A."/>
            <person name="Patrinos A."/>
            <person name="Morgan M.J."/>
            <person name="de Jong P."/>
            <person name="Catanese J.J."/>
            <person name="Osoegawa K."/>
            <person name="Shizuya H."/>
            <person name="Choi S."/>
            <person name="Chen Y.J."/>
        </authorList>
    </citation>
    <scope>NUCLEOTIDE SEQUENCE [LARGE SCALE GENOMIC DNA]</scope>
</reference>
<protein>
    <submittedName>
        <fullName evidence="2">LCK proto-oncogene, Src family tyrosine kinase</fullName>
    </submittedName>
</protein>
<dbReference type="HGNC" id="HGNC:6524">
    <property type="gene designation" value="LCK"/>
</dbReference>
<accession>A0A8V8TKX3</accession>
<keyword evidence="4" id="KW-1267">Proteomics identification</keyword>
<organism evidence="2 3">
    <name type="scientific">Homo sapiens</name>
    <name type="common">Human</name>
    <dbReference type="NCBI Taxonomy" id="9606"/>
    <lineage>
        <taxon>Eukaryota</taxon>
        <taxon>Metazoa</taxon>
        <taxon>Chordata</taxon>
        <taxon>Craniata</taxon>
        <taxon>Vertebrata</taxon>
        <taxon>Euteleostomi</taxon>
        <taxon>Mammalia</taxon>
        <taxon>Eutheria</taxon>
        <taxon>Euarchontoglires</taxon>
        <taxon>Primates</taxon>
        <taxon>Haplorrhini</taxon>
        <taxon>Catarrhini</taxon>
        <taxon>Hominidae</taxon>
        <taxon>Homo</taxon>
    </lineage>
</organism>
<proteinExistence type="evidence at protein level"/>
<feature type="region of interest" description="Disordered" evidence="1">
    <location>
        <begin position="47"/>
        <end position="72"/>
    </location>
</feature>
<gene>
    <name evidence="2" type="primary">LCK</name>
</gene>
<dbReference type="Ensembl" id="ENST00000696990.1">
    <property type="protein sequence ID" value="ENSP00000513026.1"/>
    <property type="gene ID" value="ENSG00000182866.18"/>
</dbReference>
<evidence type="ECO:0000313" key="3">
    <source>
        <dbReference type="Proteomes" id="UP000005640"/>
    </source>
</evidence>
<dbReference type="OrthoDB" id="4062651at2759"/>
<dbReference type="EMBL" id="AL109945">
    <property type="status" value="NOT_ANNOTATED_CDS"/>
    <property type="molecule type" value="Genomic_DNA"/>
</dbReference>
<dbReference type="EMBL" id="AL121991">
    <property type="status" value="NOT_ANNOTATED_CDS"/>
    <property type="molecule type" value="Genomic_DNA"/>
</dbReference>
<evidence type="ECO:0000256" key="1">
    <source>
        <dbReference type="SAM" id="MobiDB-lite"/>
    </source>
</evidence>
<dbReference type="Proteomes" id="UP000005640">
    <property type="component" value="Chromosome 1"/>
</dbReference>
<evidence type="ECO:0007829" key="4">
    <source>
        <dbReference type="PeptideAtlas" id="A0A8V8TKX3"/>
    </source>
</evidence>